<organism evidence="2 3">
    <name type="scientific">Python bivittatus</name>
    <name type="common">Burmese python</name>
    <name type="synonym">Python molurus bivittatus</name>
    <dbReference type="NCBI Taxonomy" id="176946"/>
    <lineage>
        <taxon>Eukaryota</taxon>
        <taxon>Metazoa</taxon>
        <taxon>Chordata</taxon>
        <taxon>Craniata</taxon>
        <taxon>Vertebrata</taxon>
        <taxon>Euteleostomi</taxon>
        <taxon>Lepidosauria</taxon>
        <taxon>Squamata</taxon>
        <taxon>Bifurcata</taxon>
        <taxon>Unidentata</taxon>
        <taxon>Episquamata</taxon>
        <taxon>Toxicofera</taxon>
        <taxon>Serpentes</taxon>
        <taxon>Henophidia</taxon>
        <taxon>Pythonidae</taxon>
        <taxon>Python</taxon>
    </lineage>
</organism>
<sequence length="219" mass="24286">MVSRNQPEVDPSSRACSTGDFWDRLVRQPSSLWMEEYREAPPLLTSGRAAQRPAVGEGGPWPWQVASTAQSLPSPKELCQKKRKGPKQKGLGNVRALSVFYHLEEVKRRQSNIDEQKVTRGSWALPQPSSQGNRMVGDPPGGLLSPTRTPKPYGRPFRLGGGTSAQLLHPEPNPSLREPVMFPEESPMALYTTAAHQRSPRGRVGCWPGRGRSELRSEE</sequence>
<gene>
    <name evidence="3" type="primary">INCA1</name>
</gene>
<accession>A0A9F2RCR0</accession>
<dbReference type="RefSeq" id="XP_007442288.1">
    <property type="nucleotide sequence ID" value="XM_007442226.2"/>
</dbReference>
<dbReference type="AlphaFoldDB" id="A0A9F2RCR0"/>
<dbReference type="OMA" id="FVKQSKM"/>
<dbReference type="KEGG" id="pbi:103053810"/>
<feature type="region of interest" description="Disordered" evidence="1">
    <location>
        <begin position="44"/>
        <end position="91"/>
    </location>
</feature>
<proteinExistence type="predicted"/>
<dbReference type="InterPro" id="IPR026238">
    <property type="entry name" value="INCA1"/>
</dbReference>
<evidence type="ECO:0000256" key="1">
    <source>
        <dbReference type="SAM" id="MobiDB-lite"/>
    </source>
</evidence>
<feature type="region of interest" description="Disordered" evidence="1">
    <location>
        <begin position="117"/>
        <end position="180"/>
    </location>
</feature>
<dbReference type="GeneID" id="103053810"/>
<feature type="region of interest" description="Disordered" evidence="1">
    <location>
        <begin position="194"/>
        <end position="219"/>
    </location>
</feature>
<dbReference type="CTD" id="388324"/>
<dbReference type="OrthoDB" id="9833817at2759"/>
<keyword evidence="2" id="KW-1185">Reference proteome</keyword>
<reference evidence="3" key="1">
    <citation type="submission" date="2025-08" db="UniProtKB">
        <authorList>
            <consortium name="RefSeq"/>
        </authorList>
    </citation>
    <scope>IDENTIFICATION</scope>
    <source>
        <tissue evidence="3">Liver</tissue>
    </source>
</reference>
<dbReference type="Pfam" id="PF15142">
    <property type="entry name" value="INCA1"/>
    <property type="match status" value="1"/>
</dbReference>
<name>A0A9F2RCR0_PYTBI</name>
<dbReference type="Proteomes" id="UP000695026">
    <property type="component" value="Unplaced"/>
</dbReference>
<protein>
    <submittedName>
        <fullName evidence="3">Protein INCA1 isoform X1</fullName>
    </submittedName>
</protein>
<evidence type="ECO:0000313" key="3">
    <source>
        <dbReference type="RefSeq" id="XP_007442288.1"/>
    </source>
</evidence>
<evidence type="ECO:0000313" key="2">
    <source>
        <dbReference type="Proteomes" id="UP000695026"/>
    </source>
</evidence>